<organism evidence="2 3">
    <name type="scientific">Striga asiatica</name>
    <name type="common">Asiatic witchweed</name>
    <name type="synonym">Buchnera asiatica</name>
    <dbReference type="NCBI Taxonomy" id="4170"/>
    <lineage>
        <taxon>Eukaryota</taxon>
        <taxon>Viridiplantae</taxon>
        <taxon>Streptophyta</taxon>
        <taxon>Embryophyta</taxon>
        <taxon>Tracheophyta</taxon>
        <taxon>Spermatophyta</taxon>
        <taxon>Magnoliopsida</taxon>
        <taxon>eudicotyledons</taxon>
        <taxon>Gunneridae</taxon>
        <taxon>Pentapetalae</taxon>
        <taxon>asterids</taxon>
        <taxon>lamiids</taxon>
        <taxon>Lamiales</taxon>
        <taxon>Orobanchaceae</taxon>
        <taxon>Buchnereae</taxon>
        <taxon>Striga</taxon>
    </lineage>
</organism>
<evidence type="ECO:0000313" key="3">
    <source>
        <dbReference type="Proteomes" id="UP000325081"/>
    </source>
</evidence>
<dbReference type="EMBL" id="BKCP01005516">
    <property type="protein sequence ID" value="GER38420.1"/>
    <property type="molecule type" value="Genomic_DNA"/>
</dbReference>
<reference evidence="3" key="1">
    <citation type="journal article" date="2019" name="Curr. Biol.">
        <title>Genome Sequence of Striga asiatica Provides Insight into the Evolution of Plant Parasitism.</title>
        <authorList>
            <person name="Yoshida S."/>
            <person name="Kim S."/>
            <person name="Wafula E.K."/>
            <person name="Tanskanen J."/>
            <person name="Kim Y.M."/>
            <person name="Honaas L."/>
            <person name="Yang Z."/>
            <person name="Spallek T."/>
            <person name="Conn C.E."/>
            <person name="Ichihashi Y."/>
            <person name="Cheong K."/>
            <person name="Cui S."/>
            <person name="Der J.P."/>
            <person name="Gundlach H."/>
            <person name="Jiao Y."/>
            <person name="Hori C."/>
            <person name="Ishida J.K."/>
            <person name="Kasahara H."/>
            <person name="Kiba T."/>
            <person name="Kim M.S."/>
            <person name="Koo N."/>
            <person name="Laohavisit A."/>
            <person name="Lee Y.H."/>
            <person name="Lumba S."/>
            <person name="McCourt P."/>
            <person name="Mortimer J.C."/>
            <person name="Mutuku J.M."/>
            <person name="Nomura T."/>
            <person name="Sasaki-Sekimoto Y."/>
            <person name="Seto Y."/>
            <person name="Wang Y."/>
            <person name="Wakatake T."/>
            <person name="Sakakibara H."/>
            <person name="Demura T."/>
            <person name="Yamaguchi S."/>
            <person name="Yoneyama K."/>
            <person name="Manabe R.I."/>
            <person name="Nelson D.C."/>
            <person name="Schulman A.H."/>
            <person name="Timko M.P."/>
            <person name="dePamphilis C.W."/>
            <person name="Choi D."/>
            <person name="Shirasu K."/>
        </authorList>
    </citation>
    <scope>NUCLEOTIDE SEQUENCE [LARGE SCALE GENOMIC DNA]</scope>
    <source>
        <strain evidence="3">cv. UVA1</strain>
    </source>
</reference>
<sequence length="412" mass="43471">MGSRKIMQKQEIYLRTRQSIPHGPKLLQLLFDLILHQLQPLGENLQLQYLLLPPPVVGHLIPSSSNGRRKTQGQRASCQLIPRLSTEQPMWTVIGVHRIAQQLLENGHSRWWLSTIIDVTNGGMMLSFLHFHHASSVPLLGPWGFAVYVDAIKLRALAICKIRVVEVIIIILDGDSDWGRGSDSREGGGRDVDIERGEITPNFSGDFKGGLLVGALEGVVLAGAELVDDVAVLLLEAPELLNELVLVEIELEFAPDLVVEGGGVVVVLGGAVGPSVLAGVVEEPLKQLDLVLALEELAGLVGWDRPASDHDLLGLLLLLRLVVVVVVVVVVGQVRIGDSGDGDGDLGVGGGGGRAIEGEGGGGGGVVVVVIGEFLIVEEILVFVEVIGGDGVIGGGHRSNLGLGSGDEGEDG</sequence>
<keyword evidence="1" id="KW-0472">Membrane</keyword>
<name>A0A5A7PZY6_STRAF</name>
<dbReference type="Proteomes" id="UP000325081">
    <property type="component" value="Unassembled WGS sequence"/>
</dbReference>
<dbReference type="AlphaFoldDB" id="A0A5A7PZY6"/>
<keyword evidence="1" id="KW-0812">Transmembrane</keyword>
<protein>
    <submittedName>
        <fullName evidence="2">Major facilitator superfamily protein</fullName>
    </submittedName>
</protein>
<keyword evidence="3" id="KW-1185">Reference proteome</keyword>
<evidence type="ECO:0000256" key="1">
    <source>
        <dbReference type="SAM" id="Phobius"/>
    </source>
</evidence>
<evidence type="ECO:0000313" key="2">
    <source>
        <dbReference type="EMBL" id="GER38420.1"/>
    </source>
</evidence>
<gene>
    <name evidence="2" type="ORF">STAS_14948</name>
</gene>
<comment type="caution">
    <text evidence="2">The sequence shown here is derived from an EMBL/GenBank/DDBJ whole genome shotgun (WGS) entry which is preliminary data.</text>
</comment>
<feature type="transmembrane region" description="Helical" evidence="1">
    <location>
        <begin position="312"/>
        <end position="332"/>
    </location>
</feature>
<accession>A0A5A7PZY6</accession>
<proteinExistence type="predicted"/>
<keyword evidence="1" id="KW-1133">Transmembrane helix</keyword>